<dbReference type="Proteomes" id="UP000195570">
    <property type="component" value="Unassembled WGS sequence"/>
</dbReference>
<dbReference type="GeneID" id="92376640"/>
<sequence length="314" mass="34820">MGSTSSACRRLETACRTGENVADAVEAFRTDLQEKIEQNDEQASGDMIKEAMKEAVLPHRCDSAALAVGAELLKFLAHFDHKRDRKALDAIHEMNAAFMTIPESEMTSGWRNAQVNFLTSAFQAWIQGGGPIVIREECRDTDIEQEGIVYINEELCSVFLRFSRWDKTLTTGNRSHALAASAYKISHQCGTKLELVAAAVEEVQSLLKEEEKPFLIARTVYGVLAATSENPKISSQYALKLAGQLLRADALTAGPSAISSFLHDILKILEIKALALQADREAELCKVVEVLCRVYKRSLMLLGDLNWVELVKQF</sequence>
<dbReference type="VEuPathDB" id="TriTrypDB:TEOVI_000270000"/>
<keyword evidence="2" id="KW-1185">Reference proteome</keyword>
<organism evidence="1 2">
    <name type="scientific">Trypanosoma equiperdum</name>
    <dbReference type="NCBI Taxonomy" id="5694"/>
    <lineage>
        <taxon>Eukaryota</taxon>
        <taxon>Discoba</taxon>
        <taxon>Euglenozoa</taxon>
        <taxon>Kinetoplastea</taxon>
        <taxon>Metakinetoplastina</taxon>
        <taxon>Trypanosomatida</taxon>
        <taxon>Trypanosomatidae</taxon>
        <taxon>Trypanosoma</taxon>
    </lineage>
</organism>
<proteinExistence type="predicted"/>
<gene>
    <name evidence="1" type="ORF">TEOVI_000270000</name>
</gene>
<dbReference type="RefSeq" id="XP_067081835.1">
    <property type="nucleotide sequence ID" value="XM_067225734.1"/>
</dbReference>
<name>A0A1G4IFL6_TRYEQ</name>
<reference evidence="1" key="1">
    <citation type="submission" date="2016-09" db="EMBL/GenBank/DDBJ databases">
        <authorList>
            <person name="Hebert L."/>
            <person name="Moumen B."/>
        </authorList>
    </citation>
    <scope>NUCLEOTIDE SEQUENCE [LARGE SCALE GENOMIC DNA]</scope>
    <source>
        <strain evidence="1">OVI</strain>
    </source>
</reference>
<evidence type="ECO:0000313" key="1">
    <source>
        <dbReference type="EMBL" id="SCU71120.1"/>
    </source>
</evidence>
<evidence type="ECO:0000313" key="2">
    <source>
        <dbReference type="Proteomes" id="UP000195570"/>
    </source>
</evidence>
<protein>
    <submittedName>
        <fullName evidence="1">Uncharacterized protein</fullName>
    </submittedName>
</protein>
<accession>A0A1G4IFL6</accession>
<dbReference type="EMBL" id="CZPT02001574">
    <property type="protein sequence ID" value="SCU71120.1"/>
    <property type="molecule type" value="Genomic_DNA"/>
</dbReference>
<dbReference type="AlphaFoldDB" id="A0A1G4IFL6"/>
<comment type="caution">
    <text evidence="1">The sequence shown here is derived from an EMBL/GenBank/DDBJ whole genome shotgun (WGS) entry which is preliminary data.</text>
</comment>